<reference evidence="1 2" key="1">
    <citation type="submission" date="2024-02" db="EMBL/GenBank/DDBJ databases">
        <authorList>
            <person name="Daric V."/>
            <person name="Darras S."/>
        </authorList>
    </citation>
    <scope>NUCLEOTIDE SEQUENCE [LARGE SCALE GENOMIC DNA]</scope>
</reference>
<organism evidence="1 2">
    <name type="scientific">Clavelina lepadiformis</name>
    <name type="common">Light-bulb sea squirt</name>
    <name type="synonym">Ascidia lepadiformis</name>
    <dbReference type="NCBI Taxonomy" id="159417"/>
    <lineage>
        <taxon>Eukaryota</taxon>
        <taxon>Metazoa</taxon>
        <taxon>Chordata</taxon>
        <taxon>Tunicata</taxon>
        <taxon>Ascidiacea</taxon>
        <taxon>Aplousobranchia</taxon>
        <taxon>Clavelinidae</taxon>
        <taxon>Clavelina</taxon>
    </lineage>
</organism>
<gene>
    <name evidence="1" type="ORF">CVLEPA_LOCUS20672</name>
</gene>
<protein>
    <submittedName>
        <fullName evidence="1">Uncharacterized protein</fullName>
    </submittedName>
</protein>
<name>A0ABP0GA57_CLALP</name>
<keyword evidence="2" id="KW-1185">Reference proteome</keyword>
<comment type="caution">
    <text evidence="1">The sequence shown here is derived from an EMBL/GenBank/DDBJ whole genome shotgun (WGS) entry which is preliminary data.</text>
</comment>
<accession>A0ABP0GA57</accession>
<evidence type="ECO:0000313" key="2">
    <source>
        <dbReference type="Proteomes" id="UP001642483"/>
    </source>
</evidence>
<evidence type="ECO:0000313" key="1">
    <source>
        <dbReference type="EMBL" id="CAK8688685.1"/>
    </source>
</evidence>
<dbReference type="Proteomes" id="UP001642483">
    <property type="component" value="Unassembled WGS sequence"/>
</dbReference>
<sequence>MRASIQLEKQNWAYRDPLETYRVGQLLRHRSRGSQRKIKDKFRVGVCTNQSRAVERKKATVKVEESRIAKFCEKQSLYWRDKENNCTTWSSWDNREGFLISSSVRIHTNFQFQRKQIRRFLSSVKAED</sequence>
<dbReference type="EMBL" id="CAWYQH010000108">
    <property type="protein sequence ID" value="CAK8688685.1"/>
    <property type="molecule type" value="Genomic_DNA"/>
</dbReference>
<proteinExistence type="predicted"/>